<dbReference type="SUPFAM" id="SSF53187">
    <property type="entry name" value="Zn-dependent exopeptidases"/>
    <property type="match status" value="1"/>
</dbReference>
<evidence type="ECO:0000256" key="1">
    <source>
        <dbReference type="SAM" id="SignalP"/>
    </source>
</evidence>
<dbReference type="Pfam" id="PF04389">
    <property type="entry name" value="Peptidase_M28"/>
    <property type="match status" value="1"/>
</dbReference>
<evidence type="ECO:0000313" key="3">
    <source>
        <dbReference type="EMBL" id="MBS0028475.1"/>
    </source>
</evidence>
<feature type="signal peptide" evidence="1">
    <location>
        <begin position="1"/>
        <end position="18"/>
    </location>
</feature>
<keyword evidence="1" id="KW-0732">Signal</keyword>
<gene>
    <name evidence="3" type="ORF">KE626_14235</name>
</gene>
<dbReference type="Gene3D" id="3.40.630.10">
    <property type="entry name" value="Zn peptidases"/>
    <property type="match status" value="1"/>
</dbReference>
<dbReference type="InterPro" id="IPR007484">
    <property type="entry name" value="Peptidase_M28"/>
</dbReference>
<organism evidence="3 4">
    <name type="scientific">Chitinophaga hostae</name>
    <dbReference type="NCBI Taxonomy" id="2831022"/>
    <lineage>
        <taxon>Bacteria</taxon>
        <taxon>Pseudomonadati</taxon>
        <taxon>Bacteroidota</taxon>
        <taxon>Chitinophagia</taxon>
        <taxon>Chitinophagales</taxon>
        <taxon>Chitinophagaceae</taxon>
        <taxon>Chitinophaga</taxon>
    </lineage>
</organism>
<evidence type="ECO:0000259" key="2">
    <source>
        <dbReference type="Pfam" id="PF04389"/>
    </source>
</evidence>
<reference evidence="3 4" key="1">
    <citation type="submission" date="2021-04" db="EMBL/GenBank/DDBJ databases">
        <title>Chitinophaga sp. nov., isolated from the rhizosphere soil.</title>
        <authorList>
            <person name="He S."/>
        </authorList>
    </citation>
    <scope>NUCLEOTIDE SEQUENCE [LARGE SCALE GENOMIC DNA]</scope>
    <source>
        <strain evidence="3 4">2R12</strain>
    </source>
</reference>
<evidence type="ECO:0000313" key="4">
    <source>
        <dbReference type="Proteomes" id="UP000676386"/>
    </source>
</evidence>
<accession>A0ABS5IZV8</accession>
<keyword evidence="4" id="KW-1185">Reference proteome</keyword>
<feature type="domain" description="Peptidase M28" evidence="2">
    <location>
        <begin position="283"/>
        <end position="493"/>
    </location>
</feature>
<dbReference type="EMBL" id="JAGTXB010000006">
    <property type="protein sequence ID" value="MBS0028475.1"/>
    <property type="molecule type" value="Genomic_DNA"/>
</dbReference>
<comment type="caution">
    <text evidence="3">The sequence shown here is derived from an EMBL/GenBank/DDBJ whole genome shotgun (WGS) entry which is preliminary data.</text>
</comment>
<dbReference type="PANTHER" id="PTHR12147">
    <property type="entry name" value="METALLOPEPTIDASE M28 FAMILY MEMBER"/>
    <property type="match status" value="1"/>
</dbReference>
<name>A0ABS5IZV8_9BACT</name>
<dbReference type="SUPFAM" id="SSF52025">
    <property type="entry name" value="PA domain"/>
    <property type="match status" value="1"/>
</dbReference>
<dbReference type="Proteomes" id="UP000676386">
    <property type="component" value="Unassembled WGS sequence"/>
</dbReference>
<sequence>MRVPVIFICLLLVNAAQAQVKTTNNVPVENKSAAVKYGETITSAAVSKQLHIIAGAGMEGRETATAGQEKAAAYIISQFKAAGLQPGVDGKWEQYYPLYADSLLNSTITVKEKTYLYGKDFLSDLRNGVAQDLSATQVVYADMGIVNAAQDDYRQQDVTGKVVMIRDVVKKGMHRDKSNLEDKIKAAHDKGVAAILVISPSAGRFSALNQQKLRTTGLYWQKDTTARPNVYFITPALASAIMGIENSEALLEDLDNGKKVPALINTDIHIVFEKAATILHPSNVLAYLEGTDKKDEVVFVTAHYDHLGKEDDKIYYGADDDGSGTSAVIEIAAAFARAKKAGNGPRRSMVFMTVSGEEKGLLGSRYYTEHPVYPLERTVADLNIDMIGRIDPAHEKDTNYLYIIGDNKLSSELRPINEKANNTYTQLKLDYKYNDPNDPEGFYYRSDHYMFAQHGIPIIFYFNGTHADYHAHTDTVEKISYELLAKRARLVFYTAWDIANRDRKLVVDRHER</sequence>
<dbReference type="PANTHER" id="PTHR12147:SF26">
    <property type="entry name" value="PEPTIDASE M28 DOMAIN-CONTAINING PROTEIN"/>
    <property type="match status" value="1"/>
</dbReference>
<proteinExistence type="predicted"/>
<protein>
    <submittedName>
        <fullName evidence="3">M28 family peptidase</fullName>
    </submittedName>
</protein>
<dbReference type="RefSeq" id="WP_211973583.1">
    <property type="nucleotide sequence ID" value="NZ_CBFHAM010000009.1"/>
</dbReference>
<dbReference type="InterPro" id="IPR045175">
    <property type="entry name" value="M28_fam"/>
</dbReference>
<dbReference type="InterPro" id="IPR046450">
    <property type="entry name" value="PA_dom_sf"/>
</dbReference>
<dbReference type="Gene3D" id="3.50.30.30">
    <property type="match status" value="1"/>
</dbReference>
<feature type="chain" id="PRO_5045128690" evidence="1">
    <location>
        <begin position="19"/>
        <end position="512"/>
    </location>
</feature>